<comment type="caution">
    <text evidence="2">The sequence shown here is derived from an EMBL/GenBank/DDBJ whole genome shotgun (WGS) entry which is preliminary data.</text>
</comment>
<evidence type="ECO:0000313" key="2">
    <source>
        <dbReference type="EMBL" id="NMH79586.1"/>
    </source>
</evidence>
<organism evidence="2 3">
    <name type="scientific">Pseudonocardia xinjiangensis</name>
    <dbReference type="NCBI Taxonomy" id="75289"/>
    <lineage>
        <taxon>Bacteria</taxon>
        <taxon>Bacillati</taxon>
        <taxon>Actinomycetota</taxon>
        <taxon>Actinomycetes</taxon>
        <taxon>Pseudonocardiales</taxon>
        <taxon>Pseudonocardiaceae</taxon>
        <taxon>Pseudonocardia</taxon>
    </lineage>
</organism>
<name>A0ABX1RK83_9PSEU</name>
<dbReference type="Gene3D" id="3.30.70.100">
    <property type="match status" value="1"/>
</dbReference>
<proteinExistence type="predicted"/>
<keyword evidence="3" id="KW-1185">Reference proteome</keyword>
<evidence type="ECO:0000313" key="3">
    <source>
        <dbReference type="Proteomes" id="UP001296706"/>
    </source>
</evidence>
<evidence type="ECO:0000259" key="1">
    <source>
        <dbReference type="Pfam" id="PF07978"/>
    </source>
</evidence>
<dbReference type="InterPro" id="IPR012577">
    <property type="entry name" value="NIPSNAP"/>
</dbReference>
<dbReference type="InterPro" id="IPR011008">
    <property type="entry name" value="Dimeric_a/b-barrel"/>
</dbReference>
<reference evidence="2 3" key="1">
    <citation type="submission" date="2020-04" db="EMBL/GenBank/DDBJ databases">
        <authorList>
            <person name="Klaysubun C."/>
            <person name="Duangmal K."/>
            <person name="Lipun K."/>
        </authorList>
    </citation>
    <scope>NUCLEOTIDE SEQUENCE [LARGE SCALE GENOMIC DNA]</scope>
    <source>
        <strain evidence="2 3">JCM 11839</strain>
    </source>
</reference>
<dbReference type="EMBL" id="JAAXKY010000072">
    <property type="protein sequence ID" value="NMH79586.1"/>
    <property type="molecule type" value="Genomic_DNA"/>
</dbReference>
<accession>A0ABX1RK83</accession>
<dbReference type="Proteomes" id="UP001296706">
    <property type="component" value="Unassembled WGS sequence"/>
</dbReference>
<sequence>MPIVRRVTVLELRRYTLHPGRRDELVALFEREFVEPQEALGAQVVGTFRDVDDPDAFVWVRAFADMAARHRALTGFYGGPVWKAHREAANATMITFDDVLLLEPVGAGFPARPRAAVGEGRPGPSRVLAVVRTGPGAEPEVTTAAHILGAAPVVARTAPYPNNYPALPVRDEQAVVWFASFPHAGAALAARERLASHPLGRAPGVRLLTLEPTPRSALR</sequence>
<dbReference type="SUPFAM" id="SSF54909">
    <property type="entry name" value="Dimeric alpha+beta barrel"/>
    <property type="match status" value="1"/>
</dbReference>
<protein>
    <submittedName>
        <fullName evidence="2">NIPSNAP family protein</fullName>
    </submittedName>
</protein>
<gene>
    <name evidence="2" type="ORF">HF577_21135</name>
</gene>
<dbReference type="Pfam" id="PF07978">
    <property type="entry name" value="NIPSNAP"/>
    <property type="match status" value="1"/>
</dbReference>
<feature type="domain" description="NIPSNAP" evidence="1">
    <location>
        <begin position="11"/>
        <end position="92"/>
    </location>
</feature>